<evidence type="ECO:0000256" key="1">
    <source>
        <dbReference type="SAM" id="Phobius"/>
    </source>
</evidence>
<sequence length="590" mass="66077">MAIWKRERERDTIFDYRRKNRRKAVKTIVQAGVILAVAGLVYQAVFHTSVYSEPNESKWTNDKGFIALSYFGVGRTGTPKLIAKSELNRQLKALHDQGYRTISQQDVLDYYKKGKPLPDKALFLSFEDGRNDSALFAEPLLEKYNDKATFLSYASKLGDGENKFTQAKDMLKMRKSGYWELGSNGYRLSYINVFDRTGQFEGQMTEGQMKKKSKIAYYNHYLMDFIRDENMIPSEDREQMEARVTKDYALMRKVYTDKLGFMPGLYMIMHANSLQNGNNPLVTDVNEKNIESLFSMHFAREGEAFNGKEGSVYDLTRVQPQPYWSTNHLLMKIRKDSGQAMTFVEGSQDRASDWETAAGATEFDENRIVLTSPPGGSGLALLRGSDALGDVSLTAKLGGNVVGKQSLYVRYDKARDAYVRVMLADNEIAVEQKKPGQAAERLFSAKLGDVTWDEEDLSYNKAAVYTQVQTQQGIAEDPGIPVNIKKTRSVDVKLAGGKLSVKVDGKTLLSGRAIDASLAKGGVALGSEASALNVKDDIYDGRFTDVTVKTIDKSGAPKPYYHDTNEGLQRVTSAVKHGFNTTVDWFIDTF</sequence>
<keyword evidence="1" id="KW-0472">Membrane</keyword>
<gene>
    <name evidence="2" type="ORF">GXP70_02815</name>
</gene>
<keyword evidence="3" id="KW-1185">Reference proteome</keyword>
<proteinExistence type="predicted"/>
<protein>
    <submittedName>
        <fullName evidence="2">Polysaccharide deacetylase</fullName>
    </submittedName>
</protein>
<dbReference type="InterPro" id="IPR011330">
    <property type="entry name" value="Glyco_hydro/deAcase_b/a-brl"/>
</dbReference>
<dbReference type="EMBL" id="CP048209">
    <property type="protein sequence ID" value="QHT58995.1"/>
    <property type="molecule type" value="Genomic_DNA"/>
</dbReference>
<evidence type="ECO:0000313" key="2">
    <source>
        <dbReference type="EMBL" id="QHT58995.1"/>
    </source>
</evidence>
<accession>A0A6C0G2S9</accession>
<dbReference type="RefSeq" id="WP_162355063.1">
    <property type="nucleotide sequence ID" value="NZ_CP048209.1"/>
</dbReference>
<organism evidence="2 3">
    <name type="scientific">Paenibacillus lycopersici</name>
    <dbReference type="NCBI Taxonomy" id="2704462"/>
    <lineage>
        <taxon>Bacteria</taxon>
        <taxon>Bacillati</taxon>
        <taxon>Bacillota</taxon>
        <taxon>Bacilli</taxon>
        <taxon>Bacillales</taxon>
        <taxon>Paenibacillaceae</taxon>
        <taxon>Paenibacillus</taxon>
    </lineage>
</organism>
<feature type="transmembrane region" description="Helical" evidence="1">
    <location>
        <begin position="27"/>
        <end position="46"/>
    </location>
</feature>
<dbReference type="AlphaFoldDB" id="A0A6C0G2S9"/>
<keyword evidence="1" id="KW-0812">Transmembrane</keyword>
<dbReference type="SUPFAM" id="SSF88713">
    <property type="entry name" value="Glycoside hydrolase/deacetylase"/>
    <property type="match status" value="1"/>
</dbReference>
<dbReference type="Gene3D" id="3.20.20.370">
    <property type="entry name" value="Glycoside hydrolase/deacetylase"/>
    <property type="match status" value="1"/>
</dbReference>
<evidence type="ECO:0000313" key="3">
    <source>
        <dbReference type="Proteomes" id="UP000476064"/>
    </source>
</evidence>
<dbReference type="PANTHER" id="PTHR34216:SF3">
    <property type="entry name" value="POLY-BETA-1,6-N-ACETYL-D-GLUCOSAMINE N-DEACETYLASE"/>
    <property type="match status" value="1"/>
</dbReference>
<dbReference type="GO" id="GO:0005975">
    <property type="term" value="P:carbohydrate metabolic process"/>
    <property type="evidence" value="ECO:0007669"/>
    <property type="project" value="InterPro"/>
</dbReference>
<dbReference type="PANTHER" id="PTHR34216">
    <property type="match status" value="1"/>
</dbReference>
<dbReference type="Proteomes" id="UP000476064">
    <property type="component" value="Chromosome"/>
</dbReference>
<dbReference type="Gene3D" id="2.60.120.560">
    <property type="entry name" value="Exo-inulinase, domain 1"/>
    <property type="match status" value="1"/>
</dbReference>
<name>A0A6C0G2S9_9BACL</name>
<keyword evidence="1" id="KW-1133">Transmembrane helix</keyword>
<reference evidence="2 3" key="1">
    <citation type="submission" date="2020-01" db="EMBL/GenBank/DDBJ databases">
        <title>Paenibacillus sp. nov., isolated from tomato rhizosphere.</title>
        <authorList>
            <person name="Weon H.-Y."/>
            <person name="Lee S.A."/>
        </authorList>
    </citation>
    <scope>NUCLEOTIDE SEQUENCE [LARGE SCALE GENOMIC DNA]</scope>
    <source>
        <strain evidence="2 3">12200R-189</strain>
    </source>
</reference>
<dbReference type="InterPro" id="IPR051398">
    <property type="entry name" value="Polysacch_Deacetylase"/>
</dbReference>
<dbReference type="KEGG" id="plyc:GXP70_02815"/>